<dbReference type="PROSITE" id="PS51007">
    <property type="entry name" value="CYTC"/>
    <property type="match status" value="1"/>
</dbReference>
<evidence type="ECO:0000256" key="5">
    <source>
        <dbReference type="PROSITE-ProRule" id="PRU00433"/>
    </source>
</evidence>
<dbReference type="InterPro" id="IPR011042">
    <property type="entry name" value="6-blade_b-propeller_TolB-like"/>
</dbReference>
<gene>
    <name evidence="8" type="ORF">Mal4_53800</name>
</gene>
<evidence type="ECO:0000256" key="4">
    <source>
        <dbReference type="ARBA" id="ARBA00023004"/>
    </source>
</evidence>
<dbReference type="PANTHER" id="PTHR33546:SF1">
    <property type="entry name" value="LARGE, MULTIFUNCTIONAL SECRETED PROTEIN"/>
    <property type="match status" value="1"/>
</dbReference>
<dbReference type="Proteomes" id="UP000320496">
    <property type="component" value="Chromosome"/>
</dbReference>
<dbReference type="InterPro" id="IPR055557">
    <property type="entry name" value="DUF7133"/>
</dbReference>
<dbReference type="Gene3D" id="1.25.10.10">
    <property type="entry name" value="Leucine-rich Repeat Variant"/>
    <property type="match status" value="1"/>
</dbReference>
<feature type="domain" description="Cytochrome c" evidence="7">
    <location>
        <begin position="1279"/>
        <end position="1411"/>
    </location>
</feature>
<keyword evidence="2 5" id="KW-0479">Metal-binding</keyword>
<dbReference type="NCBIfam" id="TIGR02603">
    <property type="entry name" value="CxxCH_TIGR02603"/>
    <property type="match status" value="1"/>
</dbReference>
<proteinExistence type="predicted"/>
<reference evidence="8 9" key="1">
    <citation type="submission" date="2019-02" db="EMBL/GenBank/DDBJ databases">
        <title>Deep-cultivation of Planctomycetes and their phenomic and genomic characterization uncovers novel biology.</title>
        <authorList>
            <person name="Wiegand S."/>
            <person name="Jogler M."/>
            <person name="Boedeker C."/>
            <person name="Pinto D."/>
            <person name="Vollmers J."/>
            <person name="Rivas-Marin E."/>
            <person name="Kohn T."/>
            <person name="Peeters S.H."/>
            <person name="Heuer A."/>
            <person name="Rast P."/>
            <person name="Oberbeckmann S."/>
            <person name="Bunk B."/>
            <person name="Jeske O."/>
            <person name="Meyerdierks A."/>
            <person name="Storesund J.E."/>
            <person name="Kallscheuer N."/>
            <person name="Luecker S."/>
            <person name="Lage O.M."/>
            <person name="Pohl T."/>
            <person name="Merkel B.J."/>
            <person name="Hornburger P."/>
            <person name="Mueller R.-W."/>
            <person name="Bruemmer F."/>
            <person name="Labrenz M."/>
            <person name="Spormann A.M."/>
            <person name="Op den Camp H."/>
            <person name="Overmann J."/>
            <person name="Amann R."/>
            <person name="Jetten M.S.M."/>
            <person name="Mascher T."/>
            <person name="Medema M.H."/>
            <person name="Devos D.P."/>
            <person name="Kaster A.-K."/>
            <person name="Ovreas L."/>
            <person name="Rohde M."/>
            <person name="Galperin M.Y."/>
            <person name="Jogler C."/>
        </authorList>
    </citation>
    <scope>NUCLEOTIDE SEQUENCE [LARGE SCALE GENOMIC DNA]</scope>
    <source>
        <strain evidence="8 9">Mal4</strain>
    </source>
</reference>
<dbReference type="SUPFAM" id="SSF48371">
    <property type="entry name" value="ARM repeat"/>
    <property type="match status" value="1"/>
</dbReference>
<keyword evidence="4 5" id="KW-0408">Iron</keyword>
<sequence length="1580" mass="174619">MQRALLSLLAAGCLLTVAPSEGRAEETLIRWQRFQLSDTFFSEGAATGDFNNDGHGDVVSGPFWYAGPDFRKQHLFAPPKPFDPHGYSDNFFAYAEDFNGDDWTDILIIGFPGKEAFWYENPKGTDRFWTKHLALAVVDNESPTFVDLTGDGRREIVCSQDQRFGYAGPDPADPTAPWTFHPISGKATGGRFTHGMGVGDVNGDGRADLLEKNGWWEQPESLEGDPEWTHHPVQFSGPGGAQMFAYDFDGDGDQDVLTSLAAHGYGLAWYENITVDGKTEFTPRLIMGDAPEENRYGVVFSQLHAVDLADIDGDGLKDIVTGKRYWAHGPRGDAEPNAAPVLYWFRTVRQEQDGKPTVDFVPYRIDDNSGVGVEVKATDINGDGLPDVVVGNKRGTFVHLQQRVDVSKEEWERAQPRRLDQGAKKRQGGLPQASGLEPDEAARAMTVPEGFKVQLAAGEPQVHQPVAFTIDHRGRLWVAEAYTYPARAEEGQGKDRIVILDDEDGDGAFESRKVFIEGLNLVSGLEVGFGGVWVGAPPYLMFIPDRDGDDRPDAPPQAAAANNVQFPGDVPAGAEVLLDGFGWHDTHETLNSFIWGPDGWLYGCHGVFTHSKVGAPGTPDEERTPINAGVWRYHPVDRTFEVFAWGTSNPWGVDFNDYGEAFITACVIPHLYHIVPGARYQRQAGRHFNPHVYDDIKTIADHAHYAGSIRDHAWWGRDEPVAHDATDLAGGGHAHCGAMVYLGDNWPEVYRNSIFMANIHGNRVNNDILRQERSGYVGLHGQDFLFANDRWFRGINLKYGPDGGVFLIDWYDQNACHRHDPEIWDRTNGRIYKVTYGNTPSTRVDLAAMSDEELAELHTRQNDWYVRMSRRLLQERAANDGVDDSAVDALATVLEENSDVTRRLRAQWTLHAIDRLDEETLTALLDEHDAHLRGWAIRLLSERNDRSDDATGKLAGMARSERSPIVRRELASAMRQLPHDVRWTIGEGLVSHGDDADDHNIPLLIWYGVEPLVVEDPARAFAMAGSSRIPLVARFIYRRAASDDQTLPELLTALGKTNDVPRQELILAEIVDVVKNRGRLTMPKTWPDVFARLSGSESEKVRQDVQFITVKFGDRSIFPALRDIVANGNADAASRQQALDALLAGKDPELPPLLHELLDEKTLRGPALRGLAAYEHSETPEKILSRYSKLSDSEKDDALATLASRAGYAHALLDAIAEGSVPRTDLSAATATQMQRFGDKELLAKINRHWGALRTTSAEKKQLIAEFKERLTPEVLADADLRHGRAVFEKTCAKCHRLFGSGEKIGPDITGSNRANLDYLLENLLDPSAVVGRDYQVTVVQTSDGRVVSGLMLEENDSAIVLQTVNERVVVPKDDIEDRVQQATSLMPEGQLQQLPPEDARDLIAYLGSPSQVPLPGQGPFFDPESGKVLGAIEGESMKVVGKTGGNARSQKMHNFTADRWSGSDHLWWTGGKPGDRLTLEFTVEEAGRYELFTVLTKAHDYGAFQLSIDGQPAGPPIDLYNGPAVVTTGVVSLGEHELEAGKRQLGVEVVGAHPKATKSYMFGIDYLYLEPVAPAQAEK</sequence>
<dbReference type="Gene3D" id="1.10.760.10">
    <property type="entry name" value="Cytochrome c-like domain"/>
    <property type="match status" value="1"/>
</dbReference>
<dbReference type="InterPro" id="IPR013517">
    <property type="entry name" value="FG-GAP"/>
</dbReference>
<dbReference type="RefSeq" id="WP_145372243.1">
    <property type="nucleotide sequence ID" value="NZ_CP036275.1"/>
</dbReference>
<dbReference type="InterPro" id="IPR013427">
    <property type="entry name" value="Haem-bd_dom_put"/>
</dbReference>
<dbReference type="EMBL" id="CP036275">
    <property type="protein sequence ID" value="QDU41015.1"/>
    <property type="molecule type" value="Genomic_DNA"/>
</dbReference>
<dbReference type="Pfam" id="PF23500">
    <property type="entry name" value="DUF7133"/>
    <property type="match status" value="1"/>
</dbReference>
<dbReference type="GO" id="GO:0009055">
    <property type="term" value="F:electron transfer activity"/>
    <property type="evidence" value="ECO:0007669"/>
    <property type="project" value="InterPro"/>
</dbReference>
<dbReference type="OrthoDB" id="225269at2"/>
<dbReference type="Gene3D" id="2.130.10.130">
    <property type="entry name" value="Integrin alpha, N-terminal"/>
    <property type="match status" value="2"/>
</dbReference>
<feature type="compositionally biased region" description="Basic and acidic residues" evidence="6">
    <location>
        <begin position="408"/>
        <end position="423"/>
    </location>
</feature>
<name>A0A517ZEU8_9PLAN</name>
<dbReference type="NCBIfam" id="TIGR02604">
    <property type="entry name" value="Piru_Ver_Nterm"/>
    <property type="match status" value="1"/>
</dbReference>
<dbReference type="SUPFAM" id="SSF69318">
    <property type="entry name" value="Integrin alpha N-terminal domain"/>
    <property type="match status" value="1"/>
</dbReference>
<evidence type="ECO:0000313" key="9">
    <source>
        <dbReference type="Proteomes" id="UP000320496"/>
    </source>
</evidence>
<dbReference type="Gene3D" id="2.60.120.260">
    <property type="entry name" value="Galactose-binding domain-like"/>
    <property type="match status" value="1"/>
</dbReference>
<evidence type="ECO:0000256" key="2">
    <source>
        <dbReference type="ARBA" id="ARBA00022723"/>
    </source>
</evidence>
<dbReference type="InterPro" id="IPR011989">
    <property type="entry name" value="ARM-like"/>
</dbReference>
<dbReference type="SUPFAM" id="SSF46626">
    <property type="entry name" value="Cytochrome c"/>
    <property type="match status" value="1"/>
</dbReference>
<dbReference type="InterPro" id="IPR036909">
    <property type="entry name" value="Cyt_c-like_dom_sf"/>
</dbReference>
<feature type="region of interest" description="Disordered" evidence="6">
    <location>
        <begin position="408"/>
        <end position="437"/>
    </location>
</feature>
<accession>A0A517ZEU8</accession>
<evidence type="ECO:0000256" key="1">
    <source>
        <dbReference type="ARBA" id="ARBA00022617"/>
    </source>
</evidence>
<organism evidence="8 9">
    <name type="scientific">Maioricimonas rarisocia</name>
    <dbReference type="NCBI Taxonomy" id="2528026"/>
    <lineage>
        <taxon>Bacteria</taxon>
        <taxon>Pseudomonadati</taxon>
        <taxon>Planctomycetota</taxon>
        <taxon>Planctomycetia</taxon>
        <taxon>Planctomycetales</taxon>
        <taxon>Planctomycetaceae</taxon>
        <taxon>Maioricimonas</taxon>
    </lineage>
</organism>
<evidence type="ECO:0000256" key="3">
    <source>
        <dbReference type="ARBA" id="ARBA00022729"/>
    </source>
</evidence>
<dbReference type="Gene3D" id="2.120.10.30">
    <property type="entry name" value="TolB, C-terminal domain"/>
    <property type="match status" value="1"/>
</dbReference>
<dbReference type="InterPro" id="IPR028994">
    <property type="entry name" value="Integrin_alpha_N"/>
</dbReference>
<dbReference type="Pfam" id="PF13517">
    <property type="entry name" value="FG-GAP_3"/>
    <property type="match status" value="2"/>
</dbReference>
<dbReference type="KEGG" id="mri:Mal4_53800"/>
<keyword evidence="3" id="KW-0732">Signal</keyword>
<evidence type="ECO:0000256" key="6">
    <source>
        <dbReference type="SAM" id="MobiDB-lite"/>
    </source>
</evidence>
<dbReference type="SUPFAM" id="SSF63829">
    <property type="entry name" value="Calcium-dependent phosphotriesterase"/>
    <property type="match status" value="1"/>
</dbReference>
<dbReference type="InterPro" id="IPR009056">
    <property type="entry name" value="Cyt_c-like_dom"/>
</dbReference>
<keyword evidence="9" id="KW-1185">Reference proteome</keyword>
<dbReference type="GO" id="GO:0020037">
    <property type="term" value="F:heme binding"/>
    <property type="evidence" value="ECO:0007669"/>
    <property type="project" value="InterPro"/>
</dbReference>
<dbReference type="InterPro" id="IPR016024">
    <property type="entry name" value="ARM-type_fold"/>
</dbReference>
<keyword evidence="1 5" id="KW-0349">Heme</keyword>
<evidence type="ECO:0000259" key="7">
    <source>
        <dbReference type="PROSITE" id="PS51007"/>
    </source>
</evidence>
<dbReference type="InterPro" id="IPR013428">
    <property type="entry name" value="Membrane-bound_put_N"/>
</dbReference>
<evidence type="ECO:0000313" key="8">
    <source>
        <dbReference type="EMBL" id="QDU41015.1"/>
    </source>
</evidence>
<protein>
    <submittedName>
        <fullName evidence="8">FG-GAP repeat protein</fullName>
    </submittedName>
</protein>
<dbReference type="PANTHER" id="PTHR33546">
    <property type="entry name" value="LARGE, MULTIFUNCTIONAL SECRETED PROTEIN-RELATED"/>
    <property type="match status" value="1"/>
</dbReference>
<dbReference type="GO" id="GO:0046872">
    <property type="term" value="F:metal ion binding"/>
    <property type="evidence" value="ECO:0007669"/>
    <property type="project" value="UniProtKB-KW"/>
</dbReference>